<dbReference type="Proteomes" id="UP000179840">
    <property type="component" value="Unassembled WGS sequence"/>
</dbReference>
<evidence type="ECO:0000313" key="2">
    <source>
        <dbReference type="Proteomes" id="UP000179840"/>
    </source>
</evidence>
<dbReference type="PANTHER" id="PTHR47017">
    <property type="entry name" value="ACYL-COA"/>
    <property type="match status" value="1"/>
</dbReference>
<protein>
    <recommendedName>
        <fullName evidence="3">GNAT family N-acetyltransferase</fullName>
    </recommendedName>
</protein>
<name>A0A1S1U4C8_9BURK</name>
<dbReference type="Pfam" id="PF04339">
    <property type="entry name" value="FemAB_like"/>
    <property type="match status" value="1"/>
</dbReference>
<dbReference type="RefSeq" id="WP_071078518.1">
    <property type="nucleotide sequence ID" value="NZ_LFKP01000010.1"/>
</dbReference>
<dbReference type="InterPro" id="IPR007434">
    <property type="entry name" value="FemAB-like"/>
</dbReference>
<evidence type="ECO:0000313" key="1">
    <source>
        <dbReference type="EMBL" id="OHV95312.1"/>
    </source>
</evidence>
<sequence length="376" mass="42659">METVVEVLESLSTIAEGEWEALTEGNPFVSYRFLDALHTSGCASNRTGWSPRYLVLRRQGKLAGAMLLYAKSHSRGEYVFDHAWAHAYERHGLEYYPKLVSAVPFTAVTGPRLLATNEADKEILARAAIQFAQEVGVSSLHILFPRAEDLEVVRRAGMMLREGVQFHWLNRDYESFDQFLGSMAREKRKKVKQDRRRVAEAGVSFRIASGKDMTSEELDFFYVCYSATYESHYSTPYLTREFFAQIQASIGENLLFIFAEQAGEPIAAALNFVGPDAMYGRYWGTTKFVSGLHFELCYMQAIAYCIDASIRAFEGGAQGEHKLARGLEPTPTWSAHWVADRRFEHAIQEFLNQETGQMSEYIDELADRAPFKRAAK</sequence>
<dbReference type="AlphaFoldDB" id="A0A1S1U4C8"/>
<evidence type="ECO:0008006" key="3">
    <source>
        <dbReference type="Google" id="ProtNLM"/>
    </source>
</evidence>
<dbReference type="InterPro" id="IPR016181">
    <property type="entry name" value="Acyl_CoA_acyltransferase"/>
</dbReference>
<proteinExistence type="predicted"/>
<gene>
    <name evidence="1" type="ORF">AKG95_19165</name>
</gene>
<dbReference type="PANTHER" id="PTHR47017:SF1">
    <property type="entry name" value="ACYL-COA"/>
    <property type="match status" value="1"/>
</dbReference>
<dbReference type="SUPFAM" id="SSF55729">
    <property type="entry name" value="Acyl-CoA N-acyltransferases (Nat)"/>
    <property type="match status" value="1"/>
</dbReference>
<accession>A0A1S1U4C8</accession>
<comment type="caution">
    <text evidence="1">The sequence shown here is derived from an EMBL/GenBank/DDBJ whole genome shotgun (WGS) entry which is preliminary data.</text>
</comment>
<dbReference type="EMBL" id="LFKP01000010">
    <property type="protein sequence ID" value="OHV95312.1"/>
    <property type="molecule type" value="Genomic_DNA"/>
</dbReference>
<dbReference type="Gene3D" id="3.40.630.30">
    <property type="match status" value="1"/>
</dbReference>
<organism evidence="1 2">
    <name type="scientific">Janthinobacterium lividum</name>
    <dbReference type="NCBI Taxonomy" id="29581"/>
    <lineage>
        <taxon>Bacteria</taxon>
        <taxon>Pseudomonadati</taxon>
        <taxon>Pseudomonadota</taxon>
        <taxon>Betaproteobacteria</taxon>
        <taxon>Burkholderiales</taxon>
        <taxon>Oxalobacteraceae</taxon>
        <taxon>Janthinobacterium</taxon>
    </lineage>
</organism>
<reference evidence="1 2" key="1">
    <citation type="submission" date="2015-06" db="EMBL/GenBank/DDBJ databases">
        <title>Draft genome sequencing of a biphenyl-degrading bacterium, Janthinobacterium lividum MEG1.</title>
        <authorList>
            <person name="Shimodaira J."/>
            <person name="Hatta T."/>
        </authorList>
    </citation>
    <scope>NUCLEOTIDE SEQUENCE [LARGE SCALE GENOMIC DNA]</scope>
    <source>
        <strain evidence="1 2">MEG1</strain>
    </source>
</reference>